<dbReference type="EMBL" id="RBOW01000733">
    <property type="protein sequence ID" value="RMN23735.1"/>
    <property type="molecule type" value="Genomic_DNA"/>
</dbReference>
<dbReference type="AlphaFoldDB" id="A0A3M3KMT7"/>
<dbReference type="InterPro" id="IPR000290">
    <property type="entry name" value="Colicin_pyocin"/>
</dbReference>
<proteinExistence type="inferred from homology"/>
<dbReference type="PRINTS" id="PR01299">
    <property type="entry name" value="PYOCIN"/>
</dbReference>
<dbReference type="SUPFAM" id="SSF47345">
    <property type="entry name" value="Colicin E immunity proteins"/>
    <property type="match status" value="1"/>
</dbReference>
<evidence type="ECO:0000313" key="3">
    <source>
        <dbReference type="EMBL" id="RMN23735.1"/>
    </source>
</evidence>
<gene>
    <name evidence="3" type="ORF">ALQ64_00103</name>
</gene>
<keyword evidence="2" id="KW-0079">Bacteriocin immunity</keyword>
<protein>
    <submittedName>
        <fullName evidence="3">Colicin immunity protein/pyocin immunity protein</fullName>
    </submittedName>
</protein>
<dbReference type="Pfam" id="PF01320">
    <property type="entry name" value="Colicin_Pyocin"/>
    <property type="match status" value="1"/>
</dbReference>
<dbReference type="GO" id="GO:0030153">
    <property type="term" value="P:bacteriocin immunity"/>
    <property type="evidence" value="ECO:0007669"/>
    <property type="project" value="UniProtKB-KW"/>
</dbReference>
<evidence type="ECO:0000256" key="1">
    <source>
        <dbReference type="ARBA" id="ARBA00009346"/>
    </source>
</evidence>
<evidence type="ECO:0000256" key="2">
    <source>
        <dbReference type="ARBA" id="ARBA00023025"/>
    </source>
</evidence>
<sequence length="83" mass="9186">MSNNINDMTELEFLLLVKNISEANYPSESAHNDAVISFEEISEHPAGSDLLFYPEQGKESPEAIVAEVKAWRAANSKTGFKTL</sequence>
<name>A0A3M3KMT7_PSECA</name>
<organism evidence="3 4">
    <name type="scientific">Pseudomonas cannabina</name>
    <dbReference type="NCBI Taxonomy" id="86840"/>
    <lineage>
        <taxon>Bacteria</taxon>
        <taxon>Pseudomonadati</taxon>
        <taxon>Pseudomonadota</taxon>
        <taxon>Gammaproteobacteria</taxon>
        <taxon>Pseudomonadales</taxon>
        <taxon>Pseudomonadaceae</taxon>
        <taxon>Pseudomonas</taxon>
    </lineage>
</organism>
<dbReference type="InterPro" id="IPR035900">
    <property type="entry name" value="Colicin_E_sf"/>
</dbReference>
<comment type="similarity">
    <text evidence="1">Belongs to the colicins ColE2/ColE8/ColE9 and pyocins S1/S2 family.</text>
</comment>
<comment type="caution">
    <text evidence="3">The sequence shown here is derived from an EMBL/GenBank/DDBJ whole genome shotgun (WGS) entry which is preliminary data.</text>
</comment>
<dbReference type="RefSeq" id="WP_074800747.1">
    <property type="nucleotide sequence ID" value="NZ_FNKU01000001.1"/>
</dbReference>
<dbReference type="GO" id="GO:0015643">
    <property type="term" value="F:toxic substance binding"/>
    <property type="evidence" value="ECO:0007669"/>
    <property type="project" value="InterPro"/>
</dbReference>
<reference evidence="3 4" key="1">
    <citation type="submission" date="2018-08" db="EMBL/GenBank/DDBJ databases">
        <title>Recombination of ecologically and evolutionarily significant loci maintains genetic cohesion in the Pseudomonas syringae species complex.</title>
        <authorList>
            <person name="Dillon M."/>
            <person name="Thakur S."/>
            <person name="Almeida R.N.D."/>
            <person name="Weir B.S."/>
            <person name="Guttman D.S."/>
        </authorList>
    </citation>
    <scope>NUCLEOTIDE SEQUENCE [LARGE SCALE GENOMIC DNA]</scope>
    <source>
        <strain evidence="3 4">ICMP 2821</strain>
    </source>
</reference>
<dbReference type="Proteomes" id="UP000281372">
    <property type="component" value="Unassembled WGS sequence"/>
</dbReference>
<dbReference type="CDD" id="cd16363">
    <property type="entry name" value="Col_Im_like"/>
    <property type="match status" value="1"/>
</dbReference>
<accession>A0A3M3KMT7</accession>
<dbReference type="Gene3D" id="1.10.1200.20">
    <property type="entry name" value="Colicin E immunity protein"/>
    <property type="match status" value="1"/>
</dbReference>
<evidence type="ECO:0000313" key="4">
    <source>
        <dbReference type="Proteomes" id="UP000281372"/>
    </source>
</evidence>